<dbReference type="SUPFAM" id="SSF48452">
    <property type="entry name" value="TPR-like"/>
    <property type="match status" value="2"/>
</dbReference>
<accession>A0A1W1CJC9</accession>
<sequence length="424" mass="49363">MIKLCIFFISVIVFSSCSLKENVNVQANEKAFVDEDTYILFALRAEEVHDNKSAADLFTTLYEKSDKKEYIYRSLENDLMARENEKLIQRVDSLQKENTFDFRLMRYKVVALFELNRLDEAIKLSVLLASKTKKPNDYLLTSDIYIKRQEFDLAVKYLESAYAKENNEKILDKMSIILYVNLGRKKEAIAHLETYSRMLGCSELICLRLIAFYSNDNNIDGLLATNLRLYEFDKSPKVAKRIIQIYTYKQDYIGLTKFLEKSNSNDEVLLQLYSSLKYYDKAYVLASKLYSKTLNMDYLGQSAIYEYESAQNKSSKVLLKSVITKLEKVVQVKNQTIYLNYLGYILIDHEIDVKKGMSYIDRVLILQPKSAFYLDSKAWGYYKLGKCEKADKLIKEVAQMEGGDDPEVKVHVKKINECLKNIKR</sequence>
<dbReference type="AlphaFoldDB" id="A0A1W1CJC9"/>
<evidence type="ECO:0000313" key="1">
    <source>
        <dbReference type="EMBL" id="SFV65906.1"/>
    </source>
</evidence>
<organism evidence="1">
    <name type="scientific">hydrothermal vent metagenome</name>
    <dbReference type="NCBI Taxonomy" id="652676"/>
    <lineage>
        <taxon>unclassified sequences</taxon>
        <taxon>metagenomes</taxon>
        <taxon>ecological metagenomes</taxon>
    </lineage>
</organism>
<dbReference type="Gene3D" id="1.25.40.10">
    <property type="entry name" value="Tetratricopeptide repeat domain"/>
    <property type="match status" value="1"/>
</dbReference>
<dbReference type="EMBL" id="FPHF01000089">
    <property type="protein sequence ID" value="SFV65906.1"/>
    <property type="molecule type" value="Genomic_DNA"/>
</dbReference>
<dbReference type="PROSITE" id="PS51257">
    <property type="entry name" value="PROKAR_LIPOPROTEIN"/>
    <property type="match status" value="1"/>
</dbReference>
<dbReference type="InterPro" id="IPR011990">
    <property type="entry name" value="TPR-like_helical_dom_sf"/>
</dbReference>
<reference evidence="1" key="1">
    <citation type="submission" date="2016-10" db="EMBL/GenBank/DDBJ databases">
        <authorList>
            <person name="de Groot N.N."/>
        </authorList>
    </citation>
    <scope>NUCLEOTIDE SEQUENCE</scope>
</reference>
<gene>
    <name evidence="1" type="ORF">MNB_SM-4-1037</name>
</gene>
<evidence type="ECO:0008006" key="2">
    <source>
        <dbReference type="Google" id="ProtNLM"/>
    </source>
</evidence>
<proteinExistence type="predicted"/>
<protein>
    <recommendedName>
        <fullName evidence="2">Lipoprotein</fullName>
    </recommendedName>
</protein>
<name>A0A1W1CJC9_9ZZZZ</name>